<dbReference type="GO" id="GO:0055085">
    <property type="term" value="P:transmembrane transport"/>
    <property type="evidence" value="ECO:0007669"/>
    <property type="project" value="InterPro"/>
</dbReference>
<evidence type="ECO:0000256" key="3">
    <source>
        <dbReference type="ARBA" id="ARBA00022448"/>
    </source>
</evidence>
<feature type="compositionally biased region" description="Polar residues" evidence="10">
    <location>
        <begin position="73"/>
        <end position="85"/>
    </location>
</feature>
<dbReference type="GO" id="GO:0098797">
    <property type="term" value="C:plasma membrane protein complex"/>
    <property type="evidence" value="ECO:0007669"/>
    <property type="project" value="TreeGrafter"/>
</dbReference>
<evidence type="ECO:0000256" key="9">
    <source>
        <dbReference type="ARBA" id="ARBA00023136"/>
    </source>
</evidence>
<dbReference type="InterPro" id="IPR051045">
    <property type="entry name" value="TonB-dependent_transducer"/>
</dbReference>
<reference evidence="12 13" key="1">
    <citation type="submission" date="2020-08" db="EMBL/GenBank/DDBJ databases">
        <title>Genomic Encyclopedia of Type Strains, Phase III (KMG-III): the genomes of soil and plant-associated and newly described type strains.</title>
        <authorList>
            <person name="Whitman W."/>
        </authorList>
    </citation>
    <scope>NUCLEOTIDE SEQUENCE [LARGE SCALE GENOMIC DNA]</scope>
    <source>
        <strain evidence="12 13">CECT 4462</strain>
    </source>
</reference>
<evidence type="ECO:0000256" key="1">
    <source>
        <dbReference type="ARBA" id="ARBA00004383"/>
    </source>
</evidence>
<dbReference type="Proteomes" id="UP000549250">
    <property type="component" value="Unassembled WGS sequence"/>
</dbReference>
<organism evidence="12 13">
    <name type="scientific">Azomonas macrocytogenes</name>
    <name type="common">Azotobacter macrocytogenes</name>
    <dbReference type="NCBI Taxonomy" id="69962"/>
    <lineage>
        <taxon>Bacteria</taxon>
        <taxon>Pseudomonadati</taxon>
        <taxon>Pseudomonadota</taxon>
        <taxon>Gammaproteobacteria</taxon>
        <taxon>Pseudomonadales</taxon>
        <taxon>Pseudomonadaceae</taxon>
        <taxon>Azomonas</taxon>
    </lineage>
</organism>
<keyword evidence="13" id="KW-1185">Reference proteome</keyword>
<evidence type="ECO:0000256" key="5">
    <source>
        <dbReference type="ARBA" id="ARBA00022519"/>
    </source>
</evidence>
<dbReference type="InterPro" id="IPR037682">
    <property type="entry name" value="TonB_C"/>
</dbReference>
<sequence length="257" mass="27288">MGNSRVGICLSFLLSMTMHIGPAFILLSNDSRPPTPPERDKLVIEIQGLITERQLEQISPGAKPASAAVQPSARPSQPPQGTSETPEVKPDPPLARGKARPVKPAEQKPPPKIVHSPKRFPDKLLEKSAQATPSSTAAKAAASTGGGPLQQQQTISHEQRETNLIKEYLRNIRRVVQGNLIYPPEARRGGAEGIPIISFSLGADGAIQHGSLRIARSSGHPALDASALKAASASMPFARPPRPMDVSIAISFGNRGN</sequence>
<keyword evidence="9" id="KW-0472">Membrane</keyword>
<dbReference type="EMBL" id="JACHXI010000014">
    <property type="protein sequence ID" value="MBB3104325.1"/>
    <property type="molecule type" value="Genomic_DNA"/>
</dbReference>
<dbReference type="Gene3D" id="3.30.1150.10">
    <property type="match status" value="1"/>
</dbReference>
<dbReference type="PANTHER" id="PTHR33446">
    <property type="entry name" value="PROTEIN TONB-RELATED"/>
    <property type="match status" value="1"/>
</dbReference>
<dbReference type="InterPro" id="IPR006260">
    <property type="entry name" value="TonB/TolA_C"/>
</dbReference>
<accession>A0A839T8K0</accession>
<evidence type="ECO:0000256" key="6">
    <source>
        <dbReference type="ARBA" id="ARBA00022692"/>
    </source>
</evidence>
<evidence type="ECO:0000256" key="7">
    <source>
        <dbReference type="ARBA" id="ARBA00022927"/>
    </source>
</evidence>
<comment type="subcellular location">
    <subcellularLocation>
        <location evidence="1">Cell inner membrane</location>
        <topology evidence="1">Single-pass membrane protein</topology>
        <orientation evidence="1">Periplasmic side</orientation>
    </subcellularLocation>
</comment>
<feature type="region of interest" description="Disordered" evidence="10">
    <location>
        <begin position="56"/>
        <end position="158"/>
    </location>
</feature>
<dbReference type="PANTHER" id="PTHR33446:SF2">
    <property type="entry name" value="PROTEIN TONB"/>
    <property type="match status" value="1"/>
</dbReference>
<comment type="caution">
    <text evidence="12">The sequence shown here is derived from an EMBL/GenBank/DDBJ whole genome shotgun (WGS) entry which is preliminary data.</text>
</comment>
<keyword evidence="6" id="KW-0812">Transmembrane</keyword>
<gene>
    <name evidence="12" type="ORF">FHR87_002740</name>
</gene>
<name>A0A839T8K0_AZOMA</name>
<evidence type="ECO:0000259" key="11">
    <source>
        <dbReference type="PROSITE" id="PS52015"/>
    </source>
</evidence>
<keyword evidence="3" id="KW-0813">Transport</keyword>
<dbReference type="GO" id="GO:0031992">
    <property type="term" value="F:energy transducer activity"/>
    <property type="evidence" value="ECO:0007669"/>
    <property type="project" value="TreeGrafter"/>
</dbReference>
<keyword evidence="7" id="KW-0653">Protein transport</keyword>
<keyword evidence="4" id="KW-1003">Cell membrane</keyword>
<comment type="similarity">
    <text evidence="2">Belongs to the TonB family.</text>
</comment>
<evidence type="ECO:0000256" key="10">
    <source>
        <dbReference type="SAM" id="MobiDB-lite"/>
    </source>
</evidence>
<proteinExistence type="inferred from homology"/>
<dbReference type="SUPFAM" id="SSF74653">
    <property type="entry name" value="TolA/TonB C-terminal domain"/>
    <property type="match status" value="1"/>
</dbReference>
<evidence type="ECO:0000313" key="13">
    <source>
        <dbReference type="Proteomes" id="UP000549250"/>
    </source>
</evidence>
<keyword evidence="8" id="KW-1133">Transmembrane helix</keyword>
<dbReference type="GO" id="GO:0015031">
    <property type="term" value="P:protein transport"/>
    <property type="evidence" value="ECO:0007669"/>
    <property type="project" value="UniProtKB-KW"/>
</dbReference>
<evidence type="ECO:0000256" key="2">
    <source>
        <dbReference type="ARBA" id="ARBA00006555"/>
    </source>
</evidence>
<evidence type="ECO:0000256" key="4">
    <source>
        <dbReference type="ARBA" id="ARBA00022475"/>
    </source>
</evidence>
<feature type="domain" description="TonB C-terminal" evidence="11">
    <location>
        <begin position="167"/>
        <end position="257"/>
    </location>
</feature>
<protein>
    <submittedName>
        <fullName evidence="12">Protein TonB</fullName>
    </submittedName>
</protein>
<feature type="compositionally biased region" description="Low complexity" evidence="10">
    <location>
        <begin position="127"/>
        <end position="143"/>
    </location>
</feature>
<dbReference type="Pfam" id="PF03544">
    <property type="entry name" value="TonB_C"/>
    <property type="match status" value="1"/>
</dbReference>
<evidence type="ECO:0000313" key="12">
    <source>
        <dbReference type="EMBL" id="MBB3104325.1"/>
    </source>
</evidence>
<dbReference type="AlphaFoldDB" id="A0A839T8K0"/>
<evidence type="ECO:0000256" key="8">
    <source>
        <dbReference type="ARBA" id="ARBA00022989"/>
    </source>
</evidence>
<keyword evidence="5" id="KW-0997">Cell inner membrane</keyword>
<dbReference type="NCBIfam" id="TIGR01352">
    <property type="entry name" value="tonB_Cterm"/>
    <property type="match status" value="1"/>
</dbReference>
<dbReference type="PROSITE" id="PS52015">
    <property type="entry name" value="TONB_CTD"/>
    <property type="match status" value="1"/>
</dbReference>